<feature type="transmembrane region" description="Helical" evidence="1">
    <location>
        <begin position="111"/>
        <end position="128"/>
    </location>
</feature>
<accession>A0A1F5E4Z5</accession>
<evidence type="ECO:0000256" key="1">
    <source>
        <dbReference type="SAM" id="Phobius"/>
    </source>
</evidence>
<dbReference type="InterPro" id="IPR010390">
    <property type="entry name" value="ABC-2_transporter-like"/>
</dbReference>
<gene>
    <name evidence="2" type="ORF">A2160_00150</name>
</gene>
<feature type="transmembrane region" description="Helical" evidence="1">
    <location>
        <begin position="231"/>
        <end position="249"/>
    </location>
</feature>
<evidence type="ECO:0000313" key="2">
    <source>
        <dbReference type="EMBL" id="OGD62479.1"/>
    </source>
</evidence>
<keyword evidence="1" id="KW-1133">Transmembrane helix</keyword>
<evidence type="ECO:0008006" key="4">
    <source>
        <dbReference type="Google" id="ProtNLM"/>
    </source>
</evidence>
<feature type="transmembrane region" description="Helical" evidence="1">
    <location>
        <begin position="140"/>
        <end position="169"/>
    </location>
</feature>
<protein>
    <recommendedName>
        <fullName evidence="4">ABC transporter permease</fullName>
    </recommendedName>
</protein>
<dbReference type="Proteomes" id="UP000177006">
    <property type="component" value="Unassembled WGS sequence"/>
</dbReference>
<organism evidence="2 3">
    <name type="scientific">Candidatus Beckwithbacteria bacterium RBG_13_42_9</name>
    <dbReference type="NCBI Taxonomy" id="1797457"/>
    <lineage>
        <taxon>Bacteria</taxon>
        <taxon>Candidatus Beckwithiibacteriota</taxon>
    </lineage>
</organism>
<dbReference type="AlphaFoldDB" id="A0A1F5E4Z5"/>
<dbReference type="PANTHER" id="PTHR36832:SF1">
    <property type="entry name" value="SLR1174 PROTEIN"/>
    <property type="match status" value="1"/>
</dbReference>
<sequence>MKYFQVFKTSWEDGFVYRLNFLMWRVRSVMGLLLVYFLWQAVFSHSQSVFGYEKPVMLTYVLGTSVMQALVLSSRSIDVGGQISTGDLSNYLLKPLDYFRYWLARDVADKLLNLAFVIIELGLFIILLKPSLVVPANSGLFLAAIIAAILGMVLYFYLSFLVSMTTFWFVEHNGWPTRFLFQVLIEFVAGALFPLDILPAAVYALTRFLPTSYLLFFPMQIWLGRVNFHDVWFGIGIMLAWILTLQFLVKGVWNRGIRVYEAYGR</sequence>
<dbReference type="EMBL" id="MEZK01000021">
    <property type="protein sequence ID" value="OGD62479.1"/>
    <property type="molecule type" value="Genomic_DNA"/>
</dbReference>
<name>A0A1F5E4Z5_9BACT</name>
<keyword evidence="1" id="KW-0812">Transmembrane</keyword>
<dbReference type="Pfam" id="PF06182">
    <property type="entry name" value="ABC2_membrane_6"/>
    <property type="match status" value="1"/>
</dbReference>
<evidence type="ECO:0000313" key="3">
    <source>
        <dbReference type="Proteomes" id="UP000177006"/>
    </source>
</evidence>
<keyword evidence="1" id="KW-0472">Membrane</keyword>
<dbReference type="PANTHER" id="PTHR36832">
    <property type="entry name" value="SLR1174 PROTEIN-RELATED"/>
    <property type="match status" value="1"/>
</dbReference>
<comment type="caution">
    <text evidence="2">The sequence shown here is derived from an EMBL/GenBank/DDBJ whole genome shotgun (WGS) entry which is preliminary data.</text>
</comment>
<reference evidence="2 3" key="1">
    <citation type="journal article" date="2016" name="Nat. Commun.">
        <title>Thousands of microbial genomes shed light on interconnected biogeochemical processes in an aquifer system.</title>
        <authorList>
            <person name="Anantharaman K."/>
            <person name="Brown C.T."/>
            <person name="Hug L.A."/>
            <person name="Sharon I."/>
            <person name="Castelle C.J."/>
            <person name="Probst A.J."/>
            <person name="Thomas B.C."/>
            <person name="Singh A."/>
            <person name="Wilkins M.J."/>
            <person name="Karaoz U."/>
            <person name="Brodie E.L."/>
            <person name="Williams K.H."/>
            <person name="Hubbard S.S."/>
            <person name="Banfield J.F."/>
        </authorList>
    </citation>
    <scope>NUCLEOTIDE SEQUENCE [LARGE SCALE GENOMIC DNA]</scope>
</reference>
<proteinExistence type="predicted"/>
<dbReference type="STRING" id="1797457.A2160_00150"/>